<dbReference type="PROSITE" id="PS00783">
    <property type="entry name" value="RIBOSOMAL_L13"/>
    <property type="match status" value="1"/>
</dbReference>
<protein>
    <recommendedName>
        <fullName evidence="4 5">50S ribosomal protein L13</fullName>
    </recommendedName>
</protein>
<evidence type="ECO:0000256" key="2">
    <source>
        <dbReference type="ARBA" id="ARBA00022980"/>
    </source>
</evidence>
<dbReference type="GO" id="GO:0006412">
    <property type="term" value="P:translation"/>
    <property type="evidence" value="ECO:0007669"/>
    <property type="project" value="UniProtKB-UniRule"/>
</dbReference>
<dbReference type="GO" id="GO:0003735">
    <property type="term" value="F:structural constituent of ribosome"/>
    <property type="evidence" value="ECO:0007669"/>
    <property type="project" value="UniProtKB-UniRule"/>
</dbReference>
<dbReference type="GO" id="GO:0003729">
    <property type="term" value="F:mRNA binding"/>
    <property type="evidence" value="ECO:0007669"/>
    <property type="project" value="TreeGrafter"/>
</dbReference>
<dbReference type="NCBIfam" id="TIGR01077">
    <property type="entry name" value="L13_A_E"/>
    <property type="match status" value="1"/>
</dbReference>
<comment type="similarity">
    <text evidence="1 6">Belongs to the universal ribosomal protein uL13 family.</text>
</comment>
<evidence type="ECO:0000256" key="3">
    <source>
        <dbReference type="ARBA" id="ARBA00023274"/>
    </source>
</evidence>
<accession>A0A075FKA3</accession>
<evidence type="ECO:0000313" key="7">
    <source>
        <dbReference type="EMBL" id="AIE91920.1"/>
    </source>
</evidence>
<keyword evidence="2 6" id="KW-0689">Ribosomal protein</keyword>
<dbReference type="InterPro" id="IPR036899">
    <property type="entry name" value="Ribosomal_uL13_sf"/>
</dbReference>
<dbReference type="EMBL" id="KF900352">
    <property type="protein sequence ID" value="AIE91920.1"/>
    <property type="molecule type" value="Genomic_DNA"/>
</dbReference>
<dbReference type="PANTHER" id="PTHR11545">
    <property type="entry name" value="RIBOSOMAL PROTEIN L13"/>
    <property type="match status" value="1"/>
</dbReference>
<dbReference type="PANTHER" id="PTHR11545:SF3">
    <property type="entry name" value="LARGE RIBOSOMAL SUBUNIT PROTEIN UL13"/>
    <property type="match status" value="1"/>
</dbReference>
<dbReference type="PIRSF" id="PIRSF002181">
    <property type="entry name" value="Ribosomal_L13"/>
    <property type="match status" value="1"/>
</dbReference>
<dbReference type="InterPro" id="IPR005755">
    <property type="entry name" value="Ribosomal_uL13_euk/arc"/>
</dbReference>
<evidence type="ECO:0000256" key="4">
    <source>
        <dbReference type="ARBA" id="ARBA00035499"/>
    </source>
</evidence>
<dbReference type="InterPro" id="IPR023563">
    <property type="entry name" value="Ribosomal_uL13_CS"/>
</dbReference>
<gene>
    <name evidence="7" type="primary">RP-L13</name>
    <name evidence="7" type="synonym">rplM</name>
</gene>
<reference evidence="7" key="1">
    <citation type="journal article" date="2014" name="Genome Biol. Evol.">
        <title>Pangenome evidence for extensive interdomain horizontal transfer affecting lineage core and shell genes in uncultured planktonic thaumarchaeota and euryarchaeota.</title>
        <authorList>
            <person name="Deschamps P."/>
            <person name="Zivanovic Y."/>
            <person name="Moreira D."/>
            <person name="Rodriguez-Valera F."/>
            <person name="Lopez-Garcia P."/>
        </authorList>
    </citation>
    <scope>NUCLEOTIDE SEQUENCE</scope>
</reference>
<evidence type="ECO:0000256" key="1">
    <source>
        <dbReference type="ARBA" id="ARBA00006227"/>
    </source>
</evidence>
<dbReference type="InterPro" id="IPR005823">
    <property type="entry name" value="Ribosomal_uL13_bac-type"/>
</dbReference>
<keyword evidence="3 6" id="KW-0687">Ribonucleoprotein</keyword>
<evidence type="ECO:0000256" key="6">
    <source>
        <dbReference type="RuleBase" id="RU003877"/>
    </source>
</evidence>
<dbReference type="GO" id="GO:0022625">
    <property type="term" value="C:cytosolic large ribosomal subunit"/>
    <property type="evidence" value="ECO:0007669"/>
    <property type="project" value="UniProtKB-UniRule"/>
</dbReference>
<dbReference type="CDD" id="cd00392">
    <property type="entry name" value="Ribosomal_L13"/>
    <property type="match status" value="1"/>
</dbReference>
<organism evidence="7">
    <name type="scientific">uncultured marine thaumarchaeote AD1000_17_C04</name>
    <dbReference type="NCBI Taxonomy" id="1455895"/>
    <lineage>
        <taxon>Archaea</taxon>
        <taxon>Nitrososphaerota</taxon>
        <taxon>environmental samples</taxon>
    </lineage>
</organism>
<sequence length="149" mass="16909">MADSESTVVINGDKHLAGRLCSVIAKMLLNGNRVILVNAEKILMSGSRANILKENELRLEITSRVHPKHGPFHPRRPDTYMEKMVRGMLPYKKPKGNAAKKLLRVYISVPEKYQKSEHKTIDTALARRSLSYYTTIGELCSSMGWRKVE</sequence>
<dbReference type="Pfam" id="PF00572">
    <property type="entry name" value="Ribosomal_L13"/>
    <property type="match status" value="1"/>
</dbReference>
<proteinExistence type="inferred from homology"/>
<dbReference type="SUPFAM" id="SSF52161">
    <property type="entry name" value="Ribosomal protein L13"/>
    <property type="match status" value="1"/>
</dbReference>
<dbReference type="AlphaFoldDB" id="A0A075FKA3"/>
<evidence type="ECO:0000256" key="5">
    <source>
        <dbReference type="NCBIfam" id="TIGR01077"/>
    </source>
</evidence>
<name>A0A075FKA3_9ARCH</name>
<dbReference type="GO" id="GO:0017148">
    <property type="term" value="P:negative regulation of translation"/>
    <property type="evidence" value="ECO:0007669"/>
    <property type="project" value="TreeGrafter"/>
</dbReference>
<dbReference type="InterPro" id="IPR005822">
    <property type="entry name" value="Ribosomal_uL13"/>
</dbReference>
<dbReference type="Gene3D" id="3.90.1180.10">
    <property type="entry name" value="Ribosomal protein L13"/>
    <property type="match status" value="1"/>
</dbReference>